<dbReference type="KEGG" id="sniv:SFSGTM_24500"/>
<dbReference type="Proteomes" id="UP000463939">
    <property type="component" value="Chromosome"/>
</dbReference>
<dbReference type="GO" id="GO:0004065">
    <property type="term" value="F:arylsulfatase activity"/>
    <property type="evidence" value="ECO:0007669"/>
    <property type="project" value="TreeGrafter"/>
</dbReference>
<proteinExistence type="inferred from homology"/>
<sequence length="497" mass="52740">MLAVSFVNPVAAQTDTKVSAIKHVLLISVDGLHALDLQNFSTSHPNSALAGLKRTGITYTQAHVAGPADSFPGLMGLITGGTPAVTGVYFDVSYDRHLFSPGSHCQQLGTPVIYDESVDVPGAEIGKPVLQASLLPRGGKECKPVYPHSYLRVNTVFEVVRQAGGHTAWIDKHPVYEIANGPSGLGVEDLYTPEIGSNPEAGAGKLSDKITASIAGTERYDQSKVDALINQIHGFKHDGKISAPVPMLFGLNLQSVSVAQKLAGYQAKFGRPTPELAAAMANSDKQIGQIVAALREQNLLDSTLLIVTAKHGNGPVNPKMLHHVDEKALSRAVEQVAPGTLAFMAADRSALIWLRNQSKTVQVAEALMRNREHLGISQVLHGASLSLPSPDTDTRTPDLIVLPRKGVIYSKLGDTKKAEHGGYDDDDTHVALLISNPSLASTGKLNSNLVTTTQVAPTLLQSLGLSPDALDAVTKQGTQVLPGENWHAIKQQITSGI</sequence>
<name>A0A809SAN3_9PROT</name>
<organism evidence="2 3">
    <name type="scientific">Sulfuriferula nivalis</name>
    <dbReference type="NCBI Taxonomy" id="2675298"/>
    <lineage>
        <taxon>Bacteria</taxon>
        <taxon>Pseudomonadati</taxon>
        <taxon>Pseudomonadota</taxon>
        <taxon>Betaproteobacteria</taxon>
        <taxon>Nitrosomonadales</taxon>
        <taxon>Sulfuricellaceae</taxon>
        <taxon>Sulfuriferula</taxon>
    </lineage>
</organism>
<keyword evidence="3" id="KW-1185">Reference proteome</keyword>
<reference evidence="3" key="1">
    <citation type="submission" date="2019-11" db="EMBL/GenBank/DDBJ databases">
        <title>Isolation and characterization of a novel species in the genus Sulfuriferula.</title>
        <authorList>
            <person name="Mochizuki J."/>
            <person name="Kojima H."/>
            <person name="Fukui M."/>
        </authorList>
    </citation>
    <scope>NUCLEOTIDE SEQUENCE [LARGE SCALE GENOMIC DNA]</scope>
    <source>
        <strain evidence="3">SGTM</strain>
    </source>
</reference>
<evidence type="ECO:0000313" key="2">
    <source>
        <dbReference type="EMBL" id="BBP01742.1"/>
    </source>
</evidence>
<dbReference type="InterPro" id="IPR050738">
    <property type="entry name" value="Sulfatase"/>
</dbReference>
<dbReference type="InterPro" id="IPR017850">
    <property type="entry name" value="Alkaline_phosphatase_core_sf"/>
</dbReference>
<dbReference type="PANTHER" id="PTHR42693:SF33">
    <property type="entry name" value="ARYLSULFATASE"/>
    <property type="match status" value="1"/>
</dbReference>
<evidence type="ECO:0000313" key="3">
    <source>
        <dbReference type="Proteomes" id="UP000463939"/>
    </source>
</evidence>
<dbReference type="SUPFAM" id="SSF53649">
    <property type="entry name" value="Alkaline phosphatase-like"/>
    <property type="match status" value="1"/>
</dbReference>
<dbReference type="AlphaFoldDB" id="A0A809SAN3"/>
<dbReference type="Pfam" id="PF01663">
    <property type="entry name" value="Phosphodiest"/>
    <property type="match status" value="1"/>
</dbReference>
<dbReference type="Gene3D" id="3.40.720.10">
    <property type="entry name" value="Alkaline Phosphatase, subunit A"/>
    <property type="match status" value="1"/>
</dbReference>
<evidence type="ECO:0000256" key="1">
    <source>
        <dbReference type="ARBA" id="ARBA00008779"/>
    </source>
</evidence>
<dbReference type="EMBL" id="AP021881">
    <property type="protein sequence ID" value="BBP01742.1"/>
    <property type="molecule type" value="Genomic_DNA"/>
</dbReference>
<accession>A0A809SAN3</accession>
<comment type="similarity">
    <text evidence="1">Belongs to the sulfatase family.</text>
</comment>
<dbReference type="PANTHER" id="PTHR42693">
    <property type="entry name" value="ARYLSULFATASE FAMILY MEMBER"/>
    <property type="match status" value="1"/>
</dbReference>
<gene>
    <name evidence="2" type="ORF">SFSGTM_24500</name>
</gene>
<dbReference type="InterPro" id="IPR002591">
    <property type="entry name" value="Phosphodiest/P_Trfase"/>
</dbReference>
<protein>
    <submittedName>
        <fullName evidence="2">Phosphodiesterase</fullName>
    </submittedName>
</protein>